<organism evidence="2 3">
    <name type="scientific">Candidatus Colwellbacteria bacterium RIFCSPLOWO2_12_FULL_46_17</name>
    <dbReference type="NCBI Taxonomy" id="1797695"/>
    <lineage>
        <taxon>Bacteria</taxon>
        <taxon>Candidatus Colwelliibacteriota</taxon>
    </lineage>
</organism>
<dbReference type="InterPro" id="IPR029063">
    <property type="entry name" value="SAM-dependent_MTases_sf"/>
</dbReference>
<dbReference type="Proteomes" id="UP000177801">
    <property type="component" value="Unassembled WGS sequence"/>
</dbReference>
<evidence type="ECO:0000259" key="1">
    <source>
        <dbReference type="Pfam" id="PF13649"/>
    </source>
</evidence>
<dbReference type="PANTHER" id="PTHR44068">
    <property type="entry name" value="ZGC:194242"/>
    <property type="match status" value="1"/>
</dbReference>
<dbReference type="EMBL" id="MHJD01000015">
    <property type="protein sequence ID" value="OGY62471.1"/>
    <property type="molecule type" value="Genomic_DNA"/>
</dbReference>
<reference evidence="2 3" key="1">
    <citation type="journal article" date="2016" name="Nat. Commun.">
        <title>Thousands of microbial genomes shed light on interconnected biogeochemical processes in an aquifer system.</title>
        <authorList>
            <person name="Anantharaman K."/>
            <person name="Brown C.T."/>
            <person name="Hug L.A."/>
            <person name="Sharon I."/>
            <person name="Castelle C.J."/>
            <person name="Probst A.J."/>
            <person name="Thomas B.C."/>
            <person name="Singh A."/>
            <person name="Wilkins M.J."/>
            <person name="Karaoz U."/>
            <person name="Brodie E.L."/>
            <person name="Williams K.H."/>
            <person name="Hubbard S.S."/>
            <person name="Banfield J.F."/>
        </authorList>
    </citation>
    <scope>NUCLEOTIDE SEQUENCE [LARGE SCALE GENOMIC DNA]</scope>
</reference>
<gene>
    <name evidence="2" type="ORF">A3G58_01420</name>
</gene>
<dbReference type="InterPro" id="IPR050447">
    <property type="entry name" value="Erg6_SMT_methyltransf"/>
</dbReference>
<evidence type="ECO:0000313" key="3">
    <source>
        <dbReference type="Proteomes" id="UP000177801"/>
    </source>
</evidence>
<evidence type="ECO:0000313" key="2">
    <source>
        <dbReference type="EMBL" id="OGY62471.1"/>
    </source>
</evidence>
<dbReference type="Pfam" id="PF13649">
    <property type="entry name" value="Methyltransf_25"/>
    <property type="match status" value="1"/>
</dbReference>
<dbReference type="AlphaFoldDB" id="A0A1G1ZCX3"/>
<name>A0A1G1ZCX3_9BACT</name>
<dbReference type="Gene3D" id="3.40.50.150">
    <property type="entry name" value="Vaccinia Virus protein VP39"/>
    <property type="match status" value="1"/>
</dbReference>
<sequence>MRKTQNKLFDRLAGIYDEKTASGLNKKLARDDNIFLNHSGIVLSPRDISRVKGGGLGEDGELDLIHKLEKNLVSFGMKYLGSSSSKKRVLDAGSGAGGSAILINRKLGYRIDGYTISKKQVLFANHAAKEYGVSDEVKFHCGNILDLAHVRNNIFDTIWACESTEHIPAMDLGPMFSEFSRVTKPSARMVVIAWTSRSGLHKDGERIKYAIDKHYITDIHSKNDYTRAAMTAGWQLKRAIDLTKKSLPYWEFRHKSRNATSSEKYFIKGYKNNSLSYTLFVFDKIPAEH</sequence>
<protein>
    <recommendedName>
        <fullName evidence="1">Methyltransferase domain-containing protein</fullName>
    </recommendedName>
</protein>
<proteinExistence type="predicted"/>
<comment type="caution">
    <text evidence="2">The sequence shown here is derived from an EMBL/GenBank/DDBJ whole genome shotgun (WGS) entry which is preliminary data.</text>
</comment>
<feature type="domain" description="Methyltransferase" evidence="1">
    <location>
        <begin position="89"/>
        <end position="185"/>
    </location>
</feature>
<dbReference type="SUPFAM" id="SSF53335">
    <property type="entry name" value="S-adenosyl-L-methionine-dependent methyltransferases"/>
    <property type="match status" value="1"/>
</dbReference>
<dbReference type="InterPro" id="IPR041698">
    <property type="entry name" value="Methyltransf_25"/>
</dbReference>
<accession>A0A1G1ZCX3</accession>
<dbReference type="PANTHER" id="PTHR44068:SF11">
    <property type="entry name" value="GERANYL DIPHOSPHATE 2-C-METHYLTRANSFERASE"/>
    <property type="match status" value="1"/>
</dbReference>
<dbReference type="CDD" id="cd02440">
    <property type="entry name" value="AdoMet_MTases"/>
    <property type="match status" value="1"/>
</dbReference>